<dbReference type="PROSITE" id="PS50887">
    <property type="entry name" value="GGDEF"/>
    <property type="match status" value="1"/>
</dbReference>
<dbReference type="PANTHER" id="PTHR45138:SF9">
    <property type="entry name" value="DIGUANYLATE CYCLASE DGCM-RELATED"/>
    <property type="match status" value="1"/>
</dbReference>
<dbReference type="PANTHER" id="PTHR45138">
    <property type="entry name" value="REGULATORY COMPONENTS OF SENSORY TRANSDUCTION SYSTEM"/>
    <property type="match status" value="1"/>
</dbReference>
<feature type="domain" description="GGDEF" evidence="1">
    <location>
        <begin position="167"/>
        <end position="296"/>
    </location>
</feature>
<sequence length="296" mass="33662">MNTMEELKEELLRTIECYYIVDEEDRRVICGNTGLISLCGQEIMDLPFPEALKGSPLLNLFVQERPESNSLNWELALEGTENYLLVRNRWVELNNRTYRVGAVTCAKDIIGLSRELSGLTLQYQEVIQQNRELLQDLQWSAFHDHLTRLGNRNKYIHDSETIFAGEAKIGILNLDINNLKLANDRYGHDCGDRLIRQVGSALKQLEENGSSYAYRVGGDEFLLICRNCPPEYPDLAADQILEMIRESNRAYGIPPCEIAVGTALREPGQSFADLEKLADDRMYVCKMQMKATGYSG</sequence>
<evidence type="ECO:0000313" key="2">
    <source>
        <dbReference type="EMBL" id="SET48061.1"/>
    </source>
</evidence>
<name>A0A1I0ERH9_9FIRM</name>
<dbReference type="CDD" id="cd01949">
    <property type="entry name" value="GGDEF"/>
    <property type="match status" value="1"/>
</dbReference>
<dbReference type="InterPro" id="IPR050469">
    <property type="entry name" value="Diguanylate_Cyclase"/>
</dbReference>
<dbReference type="SMART" id="SM00267">
    <property type="entry name" value="GGDEF"/>
    <property type="match status" value="1"/>
</dbReference>
<dbReference type="STRING" id="460384.SAMN05216313_1073"/>
<dbReference type="InterPro" id="IPR029787">
    <property type="entry name" value="Nucleotide_cyclase"/>
</dbReference>
<organism evidence="2 3">
    <name type="scientific">Enterocloster lavalensis</name>
    <dbReference type="NCBI Taxonomy" id="460384"/>
    <lineage>
        <taxon>Bacteria</taxon>
        <taxon>Bacillati</taxon>
        <taxon>Bacillota</taxon>
        <taxon>Clostridia</taxon>
        <taxon>Lachnospirales</taxon>
        <taxon>Lachnospiraceae</taxon>
        <taxon>Enterocloster</taxon>
    </lineage>
</organism>
<evidence type="ECO:0000313" key="3">
    <source>
        <dbReference type="Proteomes" id="UP000198508"/>
    </source>
</evidence>
<dbReference type="GO" id="GO:0052621">
    <property type="term" value="F:diguanylate cyclase activity"/>
    <property type="evidence" value="ECO:0007669"/>
    <property type="project" value="TreeGrafter"/>
</dbReference>
<accession>A0A1I0ERH9</accession>
<reference evidence="3" key="1">
    <citation type="submission" date="2016-10" db="EMBL/GenBank/DDBJ databases">
        <authorList>
            <person name="Varghese N."/>
            <person name="Submissions S."/>
        </authorList>
    </citation>
    <scope>NUCLEOTIDE SEQUENCE [LARGE SCALE GENOMIC DNA]</scope>
    <source>
        <strain evidence="3">NLAE-zl-G277</strain>
    </source>
</reference>
<dbReference type="InterPro" id="IPR000160">
    <property type="entry name" value="GGDEF_dom"/>
</dbReference>
<evidence type="ECO:0000259" key="1">
    <source>
        <dbReference type="PROSITE" id="PS50887"/>
    </source>
</evidence>
<dbReference type="SUPFAM" id="SSF55073">
    <property type="entry name" value="Nucleotide cyclase"/>
    <property type="match status" value="1"/>
</dbReference>
<gene>
    <name evidence="2" type="ORF">SAMN05216313_1073</name>
</gene>
<dbReference type="RefSeq" id="WP_166434988.1">
    <property type="nucleotide sequence ID" value="NZ_CAKXUV010000071.1"/>
</dbReference>
<keyword evidence="3" id="KW-1185">Reference proteome</keyword>
<dbReference type="Proteomes" id="UP000198508">
    <property type="component" value="Unassembled WGS sequence"/>
</dbReference>
<protein>
    <submittedName>
        <fullName evidence="2">Diguanylate cyclase (GGDEF) domain-containing protein</fullName>
    </submittedName>
</protein>
<dbReference type="NCBIfam" id="TIGR00254">
    <property type="entry name" value="GGDEF"/>
    <property type="match status" value="1"/>
</dbReference>
<dbReference type="EMBL" id="FOIM01000007">
    <property type="protein sequence ID" value="SET48061.1"/>
    <property type="molecule type" value="Genomic_DNA"/>
</dbReference>
<dbReference type="Gene3D" id="3.30.70.270">
    <property type="match status" value="1"/>
</dbReference>
<proteinExistence type="predicted"/>
<dbReference type="Pfam" id="PF00990">
    <property type="entry name" value="GGDEF"/>
    <property type="match status" value="1"/>
</dbReference>
<dbReference type="InterPro" id="IPR043128">
    <property type="entry name" value="Rev_trsase/Diguanyl_cyclase"/>
</dbReference>
<dbReference type="AlphaFoldDB" id="A0A1I0ERH9"/>